<dbReference type="GO" id="GO:0031261">
    <property type="term" value="C:DNA replication preinitiation complex"/>
    <property type="evidence" value="ECO:0007669"/>
    <property type="project" value="TreeGrafter"/>
</dbReference>
<dbReference type="AlphaFoldDB" id="A0A1L0BSC9"/>
<organism evidence="3 4">
    <name type="scientific">Sungouiella intermedia</name>
    <dbReference type="NCBI Taxonomy" id="45354"/>
    <lineage>
        <taxon>Eukaryota</taxon>
        <taxon>Fungi</taxon>
        <taxon>Dikarya</taxon>
        <taxon>Ascomycota</taxon>
        <taxon>Saccharomycotina</taxon>
        <taxon>Pichiomycetes</taxon>
        <taxon>Metschnikowiaceae</taxon>
        <taxon>Sungouiella</taxon>
    </lineage>
</organism>
<evidence type="ECO:0000259" key="2">
    <source>
        <dbReference type="Pfam" id="PF08639"/>
    </source>
</evidence>
<feature type="compositionally biased region" description="Acidic residues" evidence="1">
    <location>
        <begin position="778"/>
        <end position="788"/>
    </location>
</feature>
<feature type="region of interest" description="Disordered" evidence="1">
    <location>
        <begin position="770"/>
        <end position="808"/>
    </location>
</feature>
<accession>A0A1L0BSC9</accession>
<evidence type="ECO:0000256" key="1">
    <source>
        <dbReference type="SAM" id="MobiDB-lite"/>
    </source>
</evidence>
<feature type="domain" description="DNA replication regulator Sld3 C-terminal" evidence="2">
    <location>
        <begin position="249"/>
        <end position="588"/>
    </location>
</feature>
<dbReference type="STRING" id="45354.A0A1L0BSC9"/>
<dbReference type="OrthoDB" id="5395343at2759"/>
<name>A0A1L0BSC9_9ASCO</name>
<dbReference type="EMBL" id="LT635759">
    <property type="protein sequence ID" value="SGZ53130.1"/>
    <property type="molecule type" value="Genomic_DNA"/>
</dbReference>
<reference evidence="3 4" key="1">
    <citation type="submission" date="2016-10" db="EMBL/GenBank/DDBJ databases">
        <authorList>
            <person name="de Groot N.N."/>
        </authorList>
    </citation>
    <scope>NUCLEOTIDE SEQUENCE [LARGE SCALE GENOMIC DNA]</scope>
    <source>
        <strain evidence="3 4">CBS 141442</strain>
    </source>
</reference>
<feature type="region of interest" description="Disordered" evidence="1">
    <location>
        <begin position="413"/>
        <end position="445"/>
    </location>
</feature>
<feature type="region of interest" description="Disordered" evidence="1">
    <location>
        <begin position="489"/>
        <end position="508"/>
    </location>
</feature>
<gene>
    <name evidence="3" type="ORF">SAMEA4029010_CIC11G00000004968</name>
</gene>
<keyword evidence="4" id="KW-1185">Reference proteome</keyword>
<dbReference type="InterPro" id="IPR013948">
    <property type="entry name" value="DNA_replication_reg_Sld3_C"/>
</dbReference>
<protein>
    <submittedName>
        <fullName evidence="3">CIC11C00000004968</fullName>
    </submittedName>
</protein>
<dbReference type="Pfam" id="PF08639">
    <property type="entry name" value="Sld3_STD"/>
    <property type="match status" value="2"/>
</dbReference>
<dbReference type="GO" id="GO:0006270">
    <property type="term" value="P:DNA replication initiation"/>
    <property type="evidence" value="ECO:0007669"/>
    <property type="project" value="InterPro"/>
</dbReference>
<dbReference type="Proteomes" id="UP000182334">
    <property type="component" value="Chromosome IV"/>
</dbReference>
<feature type="domain" description="DNA replication regulator Sld3 C-terminal" evidence="2">
    <location>
        <begin position="152"/>
        <end position="216"/>
    </location>
</feature>
<dbReference type="Gene3D" id="1.20.58.2130">
    <property type="match status" value="1"/>
</dbReference>
<dbReference type="PANTHER" id="PTHR28067">
    <property type="entry name" value="DNA REPLICATION REGULATOR SLD3"/>
    <property type="match status" value="1"/>
</dbReference>
<evidence type="ECO:0000313" key="4">
    <source>
        <dbReference type="Proteomes" id="UP000182334"/>
    </source>
</evidence>
<dbReference type="InterPro" id="IPR042511">
    <property type="entry name" value="Sld3"/>
</dbReference>
<dbReference type="PANTHER" id="PTHR28067:SF1">
    <property type="entry name" value="DNA REPLICATION REGULATOR SLD3"/>
    <property type="match status" value="1"/>
</dbReference>
<proteinExistence type="predicted"/>
<evidence type="ECO:0000313" key="3">
    <source>
        <dbReference type="EMBL" id="SGZ53130.1"/>
    </source>
</evidence>
<sequence length="808" mass="89755">MSHIQLTSLSPQAISQKKLVFLDPKEVPLLDDILFFKVKQFDEQEKFLEYGYLSRCPGTTNAYCLIDSGRQTVPEADLGDKMMEINEDSVQNEPLAGSSVQDTLSMWRCDPEHDISKKDRLPGFSMKPPATELPPLSHKLSPYTISPKSESDPLNFLLSRYYSTLYSLTTPLSYFPKTALTRFKVMCSNDMAVMKMHLLSVYLTPDQLEERYKTKFGLINPQHAPLTSSSKYEVESRLMFASKYLGVTPNEENLAKLVLELKIREAHLQILVLMSLLLAWPIDEHQFLEEMPLRQAKATTVRQKRSLVRRKGSKKKIIPTFLGVGVQDHIESPEKPVKRAIDELSLYTSLIALVDQMGIWDSLLGRIKGVKDESMYGFLAYVLVPFFNKQLPQVVQFVVQKVKDLRPKLTIPKSKSSKKLKSMHDSPVDDPSPAEEEAEAPKKSSRFAKVLLSPSQMPFLRRSATTGKELQPAFLLKRSKSNLGSKNLKRRQVDMSVSTSNPDTEEPIRSRSFLFGDARRIKSTASSAALSEVTQVGATPMKRSQSASVASVSHSVSAPKATSQVLATPSNVRVVDIHQQILETPQHASGGFAVPTRGPSVLERLLKLAPPKDDSINITSSPVKGSLDVTPNLFLRSSYVIESSPQVAVESSPVAPKSQTRVKPGEPIALSDSPFFRSNLNGLPPPKSTKGRLFKTTKLVRKEKPSPGSKSKKALPNLESSNIPSLVHNETSIDELLVQTESANALFVKPLRSLLAERVQEPTILTFSKSTSASFEGSDTDSDSDSDSDFERLLSSAPKPTIRKYSRK</sequence>
<feature type="region of interest" description="Disordered" evidence="1">
    <location>
        <begin position="651"/>
        <end position="694"/>
    </location>
</feature>